<name>A0ABT5IXV9_9NEIS</name>
<accession>A0ABT5IXV9</accession>
<dbReference type="Proteomes" id="UP001219956">
    <property type="component" value="Unassembled WGS sequence"/>
</dbReference>
<dbReference type="EMBL" id="JAQQLF010000010">
    <property type="protein sequence ID" value="MDC7717406.1"/>
    <property type="molecule type" value="Genomic_DNA"/>
</dbReference>
<dbReference type="RefSeq" id="WP_272751730.1">
    <property type="nucleotide sequence ID" value="NZ_JAQQLF010000010.1"/>
</dbReference>
<reference evidence="1 2" key="1">
    <citation type="submission" date="2023-01" db="EMBL/GenBank/DDBJ databases">
        <title>Novel species of the genus Vogesella isolated from rivers.</title>
        <authorList>
            <person name="Lu H."/>
        </authorList>
    </citation>
    <scope>NUCLEOTIDE SEQUENCE [LARGE SCALE GENOMIC DNA]</scope>
    <source>
        <strain evidence="1 2">DC21W</strain>
    </source>
</reference>
<protein>
    <submittedName>
        <fullName evidence="1">TIGR02450 family Trp-rich protein</fullName>
    </submittedName>
</protein>
<proteinExistence type="predicted"/>
<sequence length="72" mass="8448">MPVNHKKLQGSKWTAVTPREREKHFLVVKVEYDADDAQKALRVTLEAVLSHRHFTLPWRELGDTAQWQPGWL</sequence>
<keyword evidence="2" id="KW-1185">Reference proteome</keyword>
<organism evidence="1 2">
    <name type="scientific">Vogesella aquatica</name>
    <dbReference type="NCBI Taxonomy" id="2984206"/>
    <lineage>
        <taxon>Bacteria</taxon>
        <taxon>Pseudomonadati</taxon>
        <taxon>Pseudomonadota</taxon>
        <taxon>Betaproteobacteria</taxon>
        <taxon>Neisseriales</taxon>
        <taxon>Chromobacteriaceae</taxon>
        <taxon>Vogesella</taxon>
    </lineage>
</organism>
<evidence type="ECO:0000313" key="1">
    <source>
        <dbReference type="EMBL" id="MDC7717406.1"/>
    </source>
</evidence>
<dbReference type="Pfam" id="PF09493">
    <property type="entry name" value="DUF2389"/>
    <property type="match status" value="1"/>
</dbReference>
<dbReference type="NCBIfam" id="TIGR02450">
    <property type="entry name" value="TIGR02450 family Trp-rich protein"/>
    <property type="match status" value="1"/>
</dbReference>
<comment type="caution">
    <text evidence="1">The sequence shown here is derived from an EMBL/GenBank/DDBJ whole genome shotgun (WGS) entry which is preliminary data.</text>
</comment>
<evidence type="ECO:0000313" key="2">
    <source>
        <dbReference type="Proteomes" id="UP001219956"/>
    </source>
</evidence>
<gene>
    <name evidence="1" type="ORF">PQU95_09300</name>
</gene>
<dbReference type="InterPro" id="IPR012663">
    <property type="entry name" value="CHP02450_Tryp"/>
</dbReference>